<evidence type="ECO:0000313" key="2">
    <source>
        <dbReference type="EMBL" id="PYH98175.1"/>
    </source>
</evidence>
<gene>
    <name evidence="2" type="ORF">BO71DRAFT_70102</name>
</gene>
<protein>
    <submittedName>
        <fullName evidence="2">Uncharacterized protein</fullName>
    </submittedName>
</protein>
<keyword evidence="1" id="KW-1133">Transmembrane helix</keyword>
<sequence length="88" mass="9969">MTANVWGSLDLDVLGLRRRTGDARRNPTVLRQNPGSCLLLVRFFCYFPLASDIAIFLLMSSIMLYIPQRCDNEERTIPESAVASEAYQ</sequence>
<dbReference type="EMBL" id="KZ825814">
    <property type="protein sequence ID" value="PYH98175.1"/>
    <property type="molecule type" value="Genomic_DNA"/>
</dbReference>
<dbReference type="AlphaFoldDB" id="A0A319DKX1"/>
<keyword evidence="1" id="KW-0472">Membrane</keyword>
<organism evidence="2 3">
    <name type="scientific">Aspergillus ellipticus CBS 707.79</name>
    <dbReference type="NCBI Taxonomy" id="1448320"/>
    <lineage>
        <taxon>Eukaryota</taxon>
        <taxon>Fungi</taxon>
        <taxon>Dikarya</taxon>
        <taxon>Ascomycota</taxon>
        <taxon>Pezizomycotina</taxon>
        <taxon>Eurotiomycetes</taxon>
        <taxon>Eurotiomycetidae</taxon>
        <taxon>Eurotiales</taxon>
        <taxon>Aspergillaceae</taxon>
        <taxon>Aspergillus</taxon>
        <taxon>Aspergillus subgen. Circumdati</taxon>
    </lineage>
</organism>
<keyword evidence="1" id="KW-0812">Transmembrane</keyword>
<dbReference type="Proteomes" id="UP000247810">
    <property type="component" value="Unassembled WGS sequence"/>
</dbReference>
<proteinExistence type="predicted"/>
<evidence type="ECO:0000256" key="1">
    <source>
        <dbReference type="SAM" id="Phobius"/>
    </source>
</evidence>
<name>A0A319DKX1_9EURO</name>
<accession>A0A319DKX1</accession>
<evidence type="ECO:0000313" key="3">
    <source>
        <dbReference type="Proteomes" id="UP000247810"/>
    </source>
</evidence>
<reference evidence="2 3" key="1">
    <citation type="submission" date="2018-02" db="EMBL/GenBank/DDBJ databases">
        <title>The genomes of Aspergillus section Nigri reveals drivers in fungal speciation.</title>
        <authorList>
            <consortium name="DOE Joint Genome Institute"/>
            <person name="Vesth T.C."/>
            <person name="Nybo J."/>
            <person name="Theobald S."/>
            <person name="Brandl J."/>
            <person name="Frisvad J.C."/>
            <person name="Nielsen K.F."/>
            <person name="Lyhne E.K."/>
            <person name="Kogle M.E."/>
            <person name="Kuo A."/>
            <person name="Riley R."/>
            <person name="Clum A."/>
            <person name="Nolan M."/>
            <person name="Lipzen A."/>
            <person name="Salamov A."/>
            <person name="Henrissat B."/>
            <person name="Wiebenga A."/>
            <person name="De vries R.P."/>
            <person name="Grigoriev I.V."/>
            <person name="Mortensen U.H."/>
            <person name="Andersen M.R."/>
            <person name="Baker S.E."/>
        </authorList>
    </citation>
    <scope>NUCLEOTIDE SEQUENCE [LARGE SCALE GENOMIC DNA]</scope>
    <source>
        <strain evidence="2 3">CBS 707.79</strain>
    </source>
</reference>
<feature type="transmembrane region" description="Helical" evidence="1">
    <location>
        <begin position="39"/>
        <end position="66"/>
    </location>
</feature>
<dbReference type="VEuPathDB" id="FungiDB:BO71DRAFT_70102"/>
<keyword evidence="3" id="KW-1185">Reference proteome</keyword>